<accession>A0A6J7FMX5</accession>
<keyword evidence="2" id="KW-0812">Transmembrane</keyword>
<dbReference type="EMBL" id="CAFBMB010000029">
    <property type="protein sequence ID" value="CAB4893609.1"/>
    <property type="molecule type" value="Genomic_DNA"/>
</dbReference>
<sequence length="296" mass="30406">MSYTPRPIGRKKSARTAWIVVAIVAIVAIAAIIIAIIFTSNQVGPNPTPTVSPTPSPTKTGTATPTVTPTLSPTPSPTAKPSPSGSGSPSPSPSANPAQAWADQTYGTFATLAWSHTGDAVVRLPQLLGGKIKGGILTFTNNAADDSDFIVQVFDQNGDEMGDPLIDLQGDYAGTVGYGLAAPEISSDSVPTTVQVSSSGNWAVEIAPVSAAPMGFGDYSGDKVILIPAPKNNTLIANYGLIGGHFGMTYYYQNQLFQVLVPNTGGQVPNQSFALNGVPGVIAVLSGGPWSVAQPN</sequence>
<feature type="region of interest" description="Disordered" evidence="1">
    <location>
        <begin position="44"/>
        <end position="99"/>
    </location>
</feature>
<name>A0A6J7FMX5_9ZZZZ</name>
<feature type="transmembrane region" description="Helical" evidence="2">
    <location>
        <begin position="16"/>
        <end position="38"/>
    </location>
</feature>
<dbReference type="AlphaFoldDB" id="A0A6J7FMX5"/>
<gene>
    <name evidence="3" type="ORF">UFOPK3516_00556</name>
</gene>
<keyword evidence="2" id="KW-1133">Transmembrane helix</keyword>
<evidence type="ECO:0000256" key="2">
    <source>
        <dbReference type="SAM" id="Phobius"/>
    </source>
</evidence>
<protein>
    <submittedName>
        <fullName evidence="3">Unannotated protein</fullName>
    </submittedName>
</protein>
<evidence type="ECO:0000256" key="1">
    <source>
        <dbReference type="SAM" id="MobiDB-lite"/>
    </source>
</evidence>
<feature type="compositionally biased region" description="Low complexity" evidence="1">
    <location>
        <begin position="57"/>
        <end position="71"/>
    </location>
</feature>
<proteinExistence type="predicted"/>
<evidence type="ECO:0000313" key="3">
    <source>
        <dbReference type="EMBL" id="CAB4893609.1"/>
    </source>
</evidence>
<keyword evidence="2" id="KW-0472">Membrane</keyword>
<reference evidence="3" key="1">
    <citation type="submission" date="2020-05" db="EMBL/GenBank/DDBJ databases">
        <authorList>
            <person name="Chiriac C."/>
            <person name="Salcher M."/>
            <person name="Ghai R."/>
            <person name="Kavagutti S V."/>
        </authorList>
    </citation>
    <scope>NUCLEOTIDE SEQUENCE</scope>
</reference>
<feature type="compositionally biased region" description="Low complexity" evidence="1">
    <location>
        <begin position="81"/>
        <end position="98"/>
    </location>
</feature>
<organism evidence="3">
    <name type="scientific">freshwater metagenome</name>
    <dbReference type="NCBI Taxonomy" id="449393"/>
    <lineage>
        <taxon>unclassified sequences</taxon>
        <taxon>metagenomes</taxon>
        <taxon>ecological metagenomes</taxon>
    </lineage>
</organism>
<feature type="compositionally biased region" description="Pro residues" evidence="1">
    <location>
        <begin position="46"/>
        <end position="56"/>
    </location>
</feature>